<gene>
    <name evidence="2" type="ORF">GCM10009755_23450</name>
</gene>
<reference evidence="2 3" key="1">
    <citation type="journal article" date="2019" name="Int. J. Syst. Evol. Microbiol.">
        <title>The Global Catalogue of Microorganisms (GCM) 10K type strain sequencing project: providing services to taxonomists for standard genome sequencing and annotation.</title>
        <authorList>
            <consortium name="The Broad Institute Genomics Platform"/>
            <consortium name="The Broad Institute Genome Sequencing Center for Infectious Disease"/>
            <person name="Wu L."/>
            <person name="Ma J."/>
        </authorList>
    </citation>
    <scope>NUCLEOTIDE SEQUENCE [LARGE SCALE GENOMIC DNA]</scope>
    <source>
        <strain evidence="2 3">JCM 14546</strain>
    </source>
</reference>
<protein>
    <submittedName>
        <fullName evidence="2">Dihydrofolate reductase family protein</fullName>
    </submittedName>
</protein>
<dbReference type="PANTHER" id="PTHR38011">
    <property type="entry name" value="DIHYDROFOLATE REDUCTASE FAMILY PROTEIN (AFU_ORTHOLOGUE AFUA_8G06820)"/>
    <property type="match status" value="1"/>
</dbReference>
<dbReference type="EMBL" id="BAAANO010000021">
    <property type="protein sequence ID" value="GAA2011391.1"/>
    <property type="molecule type" value="Genomic_DNA"/>
</dbReference>
<proteinExistence type="predicted"/>
<dbReference type="Proteomes" id="UP001500755">
    <property type="component" value="Unassembled WGS sequence"/>
</dbReference>
<evidence type="ECO:0000313" key="3">
    <source>
        <dbReference type="Proteomes" id="UP001500755"/>
    </source>
</evidence>
<dbReference type="InterPro" id="IPR002734">
    <property type="entry name" value="RibDG_C"/>
</dbReference>
<dbReference type="SUPFAM" id="SSF53597">
    <property type="entry name" value="Dihydrofolate reductase-like"/>
    <property type="match status" value="1"/>
</dbReference>
<name>A0ABN2TL02_9MICO</name>
<dbReference type="Pfam" id="PF01872">
    <property type="entry name" value="RibD_C"/>
    <property type="match status" value="1"/>
</dbReference>
<comment type="caution">
    <text evidence="2">The sequence shown here is derived from an EMBL/GenBank/DDBJ whole genome shotgun (WGS) entry which is preliminary data.</text>
</comment>
<dbReference type="RefSeq" id="WP_344309925.1">
    <property type="nucleotide sequence ID" value="NZ_BAAANO010000021.1"/>
</dbReference>
<dbReference type="Gene3D" id="3.40.430.10">
    <property type="entry name" value="Dihydrofolate Reductase, subunit A"/>
    <property type="match status" value="1"/>
</dbReference>
<dbReference type="InterPro" id="IPR050765">
    <property type="entry name" value="Riboflavin_Biosynth_HTPR"/>
</dbReference>
<accession>A0ABN2TL02</accession>
<evidence type="ECO:0000313" key="2">
    <source>
        <dbReference type="EMBL" id="GAA2011391.1"/>
    </source>
</evidence>
<evidence type="ECO:0000259" key="1">
    <source>
        <dbReference type="Pfam" id="PF01872"/>
    </source>
</evidence>
<sequence>MPRTRVHNLFVSADGFAAGDHVTLERPIGGAEALFGRFDGRVIDGVHGIDEPVTLDRALFSLWGQGVGAEIMGRRKYGPQTGEWPDDGWRGWWGDAPPFLTPVVVLTHYPRESIEFPNGTSFHFIDATPEEALRTAQEAAGGLDVRLGGGPTSVREFLRADRVDFLHVAIVPVVLGGGIRLWDDLAGLEERFTVETIGWASGLTHQLWNRKPAPARGR</sequence>
<dbReference type="InterPro" id="IPR024072">
    <property type="entry name" value="DHFR-like_dom_sf"/>
</dbReference>
<organism evidence="2 3">
    <name type="scientific">Brevibacterium samyangense</name>
    <dbReference type="NCBI Taxonomy" id="366888"/>
    <lineage>
        <taxon>Bacteria</taxon>
        <taxon>Bacillati</taxon>
        <taxon>Actinomycetota</taxon>
        <taxon>Actinomycetes</taxon>
        <taxon>Micrococcales</taxon>
        <taxon>Brevibacteriaceae</taxon>
        <taxon>Brevibacterium</taxon>
    </lineage>
</organism>
<feature type="domain" description="Bacterial bifunctional deaminase-reductase C-terminal" evidence="1">
    <location>
        <begin position="8"/>
        <end position="185"/>
    </location>
</feature>
<keyword evidence="3" id="KW-1185">Reference proteome</keyword>
<dbReference type="PANTHER" id="PTHR38011:SF12">
    <property type="entry name" value="BIFUNCTIONAL DEAMINASE-REDUCTASE DOMAIN PROTEIN"/>
    <property type="match status" value="1"/>
</dbReference>